<dbReference type="AlphaFoldDB" id="A0A382SXU7"/>
<name>A0A382SXU7_9ZZZZ</name>
<accession>A0A382SXU7</accession>
<proteinExistence type="predicted"/>
<dbReference type="EMBL" id="UINC01132417">
    <property type="protein sequence ID" value="SVD14724.1"/>
    <property type="molecule type" value="Genomic_DNA"/>
</dbReference>
<gene>
    <name evidence="1" type="ORF">METZ01_LOCUS367578</name>
</gene>
<organism evidence="1">
    <name type="scientific">marine metagenome</name>
    <dbReference type="NCBI Taxonomy" id="408172"/>
    <lineage>
        <taxon>unclassified sequences</taxon>
        <taxon>metagenomes</taxon>
        <taxon>ecological metagenomes</taxon>
    </lineage>
</organism>
<protein>
    <submittedName>
        <fullName evidence="1">Uncharacterized protein</fullName>
    </submittedName>
</protein>
<reference evidence="1" key="1">
    <citation type="submission" date="2018-05" db="EMBL/GenBank/DDBJ databases">
        <authorList>
            <person name="Lanie J.A."/>
            <person name="Ng W.-L."/>
            <person name="Kazmierczak K.M."/>
            <person name="Andrzejewski T.M."/>
            <person name="Davidsen T.M."/>
            <person name="Wayne K.J."/>
            <person name="Tettelin H."/>
            <person name="Glass J.I."/>
            <person name="Rusch D."/>
            <person name="Podicherti R."/>
            <person name="Tsui H.-C.T."/>
            <person name="Winkler M.E."/>
        </authorList>
    </citation>
    <scope>NUCLEOTIDE SEQUENCE</scope>
</reference>
<evidence type="ECO:0000313" key="1">
    <source>
        <dbReference type="EMBL" id="SVD14724.1"/>
    </source>
</evidence>
<sequence length="79" mass="8605">MARIEGITKGGSLFAQISFFFSKRKVGKVTTPLRIQALHTQILKGYGLMELAQEKAKKVSGAIKILAQVRVATLIGCPF</sequence>